<dbReference type="PANTHER" id="PTHR35535">
    <property type="entry name" value="HEAT SHOCK PROTEIN HSLJ"/>
    <property type="match status" value="1"/>
</dbReference>
<dbReference type="Proteomes" id="UP000188181">
    <property type="component" value="Chromosome"/>
</dbReference>
<keyword evidence="3" id="KW-1185">Reference proteome</keyword>
<organism evidence="2 3">
    <name type="scientific">Limihaloglobus sulfuriphilus</name>
    <dbReference type="NCBI Taxonomy" id="1851148"/>
    <lineage>
        <taxon>Bacteria</taxon>
        <taxon>Pseudomonadati</taxon>
        <taxon>Planctomycetota</taxon>
        <taxon>Phycisphaerae</taxon>
        <taxon>Sedimentisphaerales</taxon>
        <taxon>Sedimentisphaeraceae</taxon>
        <taxon>Limihaloglobus</taxon>
    </lineage>
</organism>
<dbReference type="AlphaFoldDB" id="A0A1Q2MGI6"/>
<dbReference type="KEGG" id="pbas:SMSP2_02194"/>
<dbReference type="Gene3D" id="2.40.128.270">
    <property type="match status" value="1"/>
</dbReference>
<gene>
    <name evidence="2" type="ORF">SMSP2_02194</name>
</gene>
<accession>A0A1Q2MGI6</accession>
<dbReference type="RefSeq" id="WP_146683957.1">
    <property type="nucleotide sequence ID" value="NZ_CP019646.1"/>
</dbReference>
<evidence type="ECO:0000313" key="2">
    <source>
        <dbReference type="EMBL" id="AQQ71815.1"/>
    </source>
</evidence>
<feature type="domain" description="DUF306" evidence="1">
    <location>
        <begin position="147"/>
        <end position="246"/>
    </location>
</feature>
<sequence length="266" mass="29204" precursor="true">MKHIIICILILPAFLFVGGCEEAMQSDKTLEQSSSKTVIPIEPVRKSGDVTWDDISGRAWIRFTDDGGYDGFYLAPDLNLVLINVSNMHGVKWMINGRMLSFAMQVPGEDDPRILLYTIEFAEGKLRMSYQGSDEPVDYHLAVLSDPFDNSRWEIKHLAGSKNAIPDGDSVYIQFDPNTGRLAGFAGVNRFSGSFKRLGGGYIELGNLAATRMAGPGLAFEQDFLAAVQSSDLALAIGDTLHLYGKGRLKAVFQKLYEDASPPATE</sequence>
<dbReference type="EMBL" id="CP019646">
    <property type="protein sequence ID" value="AQQ71815.1"/>
    <property type="molecule type" value="Genomic_DNA"/>
</dbReference>
<dbReference type="Pfam" id="PF03724">
    <property type="entry name" value="META"/>
    <property type="match status" value="1"/>
</dbReference>
<name>A0A1Q2MGI6_9BACT</name>
<protein>
    <submittedName>
        <fullName evidence="2">META domain protein</fullName>
    </submittedName>
</protein>
<dbReference type="InterPro" id="IPR053147">
    <property type="entry name" value="Hsp_HslJ-like"/>
</dbReference>
<evidence type="ECO:0000259" key="1">
    <source>
        <dbReference type="Pfam" id="PF03724"/>
    </source>
</evidence>
<dbReference type="InterPro" id="IPR038670">
    <property type="entry name" value="HslJ-like_sf"/>
</dbReference>
<dbReference type="InterPro" id="IPR005184">
    <property type="entry name" value="DUF306_Meta_HslJ"/>
</dbReference>
<evidence type="ECO:0000313" key="3">
    <source>
        <dbReference type="Proteomes" id="UP000188181"/>
    </source>
</evidence>
<dbReference type="PANTHER" id="PTHR35535:SF1">
    <property type="entry name" value="HEAT SHOCK PROTEIN HSLJ"/>
    <property type="match status" value="1"/>
</dbReference>
<proteinExistence type="predicted"/>
<dbReference type="STRING" id="1851148.SMSP2_02194"/>
<dbReference type="OrthoDB" id="880459at2"/>
<dbReference type="PROSITE" id="PS51257">
    <property type="entry name" value="PROKAR_LIPOPROTEIN"/>
    <property type="match status" value="1"/>
</dbReference>
<reference evidence="3" key="1">
    <citation type="submission" date="2017-02" db="EMBL/GenBank/DDBJ databases">
        <title>Comparative genomics and description of representatives of a novel lineage of planctomycetes thriving in anoxic sediments.</title>
        <authorList>
            <person name="Spring S."/>
            <person name="Bunk B."/>
            <person name="Sproer C."/>
        </authorList>
    </citation>
    <scope>NUCLEOTIDE SEQUENCE [LARGE SCALE GENOMIC DNA]</scope>
    <source>
        <strain evidence="3">SM-Chi-D1</strain>
    </source>
</reference>